<feature type="transmembrane region" description="Helical" evidence="1">
    <location>
        <begin position="102"/>
        <end position="122"/>
    </location>
</feature>
<name>A0A0K8SNA0_LYGHE</name>
<dbReference type="AlphaFoldDB" id="A0A0K8SNA0"/>
<evidence type="ECO:0000313" key="2">
    <source>
        <dbReference type="EMBL" id="JAG54290.1"/>
    </source>
</evidence>
<proteinExistence type="predicted"/>
<accession>A0A0K8SNA0</accession>
<sequence length="150" mass="16778">QSSEIDFPFPSDMSTIPLQRVFDVPKDWVVAKPTPDYGTVFEYQFSPDQMALAEGNPYLISLHLAASKGSNTPGKFPKPSQAAVYGMNVDVGPFMDKVVAKVLPIFIGDYFASFAVQIFGVVRKFTVDTRMKVSLGYHTWTRFKLRLKTS</sequence>
<keyword evidence="1" id="KW-1133">Transmembrane helix</keyword>
<reference evidence="2" key="1">
    <citation type="submission" date="2014-09" db="EMBL/GenBank/DDBJ databases">
        <authorList>
            <person name="Magalhaes I.L.F."/>
            <person name="Oliveira U."/>
            <person name="Santos F.R."/>
            <person name="Vidigal T.H.D.A."/>
            <person name="Brescovit A.D."/>
            <person name="Santos A.J."/>
        </authorList>
    </citation>
    <scope>NUCLEOTIDE SEQUENCE</scope>
</reference>
<protein>
    <submittedName>
        <fullName evidence="2">Uncharacterized protein</fullName>
    </submittedName>
</protein>
<organism evidence="2">
    <name type="scientific">Lygus hesperus</name>
    <name type="common">Western plant bug</name>
    <dbReference type="NCBI Taxonomy" id="30085"/>
    <lineage>
        <taxon>Eukaryota</taxon>
        <taxon>Metazoa</taxon>
        <taxon>Ecdysozoa</taxon>
        <taxon>Arthropoda</taxon>
        <taxon>Hexapoda</taxon>
        <taxon>Insecta</taxon>
        <taxon>Pterygota</taxon>
        <taxon>Neoptera</taxon>
        <taxon>Paraneoptera</taxon>
        <taxon>Hemiptera</taxon>
        <taxon>Heteroptera</taxon>
        <taxon>Panheteroptera</taxon>
        <taxon>Cimicomorpha</taxon>
        <taxon>Miridae</taxon>
        <taxon>Mirini</taxon>
        <taxon>Lygus</taxon>
    </lineage>
</organism>
<dbReference type="EMBL" id="GBRD01011534">
    <property type="protein sequence ID" value="JAG54290.1"/>
    <property type="molecule type" value="Transcribed_RNA"/>
</dbReference>
<feature type="non-terminal residue" evidence="2">
    <location>
        <position position="1"/>
    </location>
</feature>
<keyword evidence="1" id="KW-0472">Membrane</keyword>
<evidence type="ECO:0000256" key="1">
    <source>
        <dbReference type="SAM" id="Phobius"/>
    </source>
</evidence>
<keyword evidence="1" id="KW-0812">Transmembrane</keyword>